<dbReference type="OrthoDB" id="9182647at2"/>
<proteinExistence type="predicted"/>
<dbReference type="KEGG" id="iod:EJO50_05655"/>
<sequence length="147" mass="16617">MASSKVKEIIEQLVVEQNKAIVRKNSVNQRKTTRSDIDIKRSGADPVFQGPESAEVEHLFEVKKGKMSREKRAKRTKLVRDSFTIPEVEYLQLAILKQRCLEAGLEVKKSELLRVGLQALALMSGSQLVKQFDLIEKLKTGRPSKKA</sequence>
<gene>
    <name evidence="1" type="ORF">EJO50_05655</name>
</gene>
<evidence type="ECO:0000313" key="2">
    <source>
        <dbReference type="Proteomes" id="UP000282438"/>
    </source>
</evidence>
<dbReference type="EMBL" id="CP034433">
    <property type="protein sequence ID" value="AZN36009.1"/>
    <property type="molecule type" value="Genomic_DNA"/>
</dbReference>
<evidence type="ECO:0000313" key="1">
    <source>
        <dbReference type="EMBL" id="AZN36009.1"/>
    </source>
</evidence>
<dbReference type="Proteomes" id="UP000282438">
    <property type="component" value="Chromosome"/>
</dbReference>
<accession>A0A3S8ZRA1</accession>
<organism evidence="1 2">
    <name type="scientific">Iodobacter ciconiae</name>
    <dbReference type="NCBI Taxonomy" id="2496266"/>
    <lineage>
        <taxon>Bacteria</taxon>
        <taxon>Pseudomonadati</taxon>
        <taxon>Pseudomonadota</taxon>
        <taxon>Betaproteobacteria</taxon>
        <taxon>Neisseriales</taxon>
        <taxon>Chitinibacteraceae</taxon>
        <taxon>Iodobacter</taxon>
    </lineage>
</organism>
<dbReference type="AlphaFoldDB" id="A0A3S8ZRA1"/>
<dbReference type="RefSeq" id="WP_125972280.1">
    <property type="nucleotide sequence ID" value="NZ_CP034433.1"/>
</dbReference>
<protein>
    <submittedName>
        <fullName evidence="1">Uncharacterized protein</fullName>
    </submittedName>
</protein>
<reference evidence="1 2" key="1">
    <citation type="submission" date="2018-12" db="EMBL/GenBank/DDBJ databases">
        <title>Complete genome sequence of Iodobacter sp. H11R3.</title>
        <authorList>
            <person name="Bae J.-W."/>
        </authorList>
    </citation>
    <scope>NUCLEOTIDE SEQUENCE [LARGE SCALE GENOMIC DNA]</scope>
    <source>
        <strain evidence="1 2">H11R3</strain>
    </source>
</reference>
<keyword evidence="2" id="KW-1185">Reference proteome</keyword>
<name>A0A3S8ZRA1_9NEIS</name>